<dbReference type="InterPro" id="IPR014710">
    <property type="entry name" value="RmlC-like_jellyroll"/>
</dbReference>
<comment type="caution">
    <text evidence="2">The sequence shown here is derived from an EMBL/GenBank/DDBJ whole genome shotgun (WGS) entry which is preliminary data.</text>
</comment>
<evidence type="ECO:0000259" key="1">
    <source>
        <dbReference type="PROSITE" id="PS50042"/>
    </source>
</evidence>
<dbReference type="Gene3D" id="2.60.120.10">
    <property type="entry name" value="Jelly Rolls"/>
    <property type="match status" value="1"/>
</dbReference>
<gene>
    <name evidence="2" type="ORF">B0I27_10344</name>
</gene>
<dbReference type="EMBL" id="PVTH01000003">
    <property type="protein sequence ID" value="PRY53579.1"/>
    <property type="molecule type" value="Genomic_DNA"/>
</dbReference>
<dbReference type="InterPro" id="IPR018490">
    <property type="entry name" value="cNMP-bd_dom_sf"/>
</dbReference>
<dbReference type="InterPro" id="IPR000595">
    <property type="entry name" value="cNMP-bd_dom"/>
</dbReference>
<evidence type="ECO:0000313" key="2">
    <source>
        <dbReference type="EMBL" id="PRY53579.1"/>
    </source>
</evidence>
<dbReference type="AlphaFoldDB" id="A0A2T0U6P3"/>
<feature type="domain" description="Cyclic nucleotide-binding" evidence="1">
    <location>
        <begin position="65"/>
        <end position="162"/>
    </location>
</feature>
<protein>
    <submittedName>
        <fullName evidence="2">CRP-like cAMP-binding protein</fullName>
    </submittedName>
</protein>
<proteinExistence type="predicted"/>
<dbReference type="CDD" id="cd00038">
    <property type="entry name" value="CAP_ED"/>
    <property type="match status" value="1"/>
</dbReference>
<accession>A0A2T0U6P3</accession>
<sequence>MLRKIDENIFAKTGFTYIYLRNRFRQNRAKERLVDVNSTLIRSLTFFFNFAIMTGADLILENIAPFISLEKGEKDLFVSLLKPDTIPRKKIILQTGDICRYSTFVTQGCLRGYTYDKNGMEHVLNFAPKGWWIADMYSLISQKAGTLNIEALEETEVLKLSKSNQELLYKEIPKFERFFRIIIEKSLVASQERVLDNLSLTAEERYTKFCSKYPSLTEYVPLKQVASYIGVTPEFFSKMRSNLLKKK</sequence>
<name>A0A2T0U6P3_9SPHI</name>
<keyword evidence="3" id="KW-1185">Reference proteome</keyword>
<evidence type="ECO:0000313" key="3">
    <source>
        <dbReference type="Proteomes" id="UP000238034"/>
    </source>
</evidence>
<dbReference type="SUPFAM" id="SSF51206">
    <property type="entry name" value="cAMP-binding domain-like"/>
    <property type="match status" value="1"/>
</dbReference>
<organism evidence="2 3">
    <name type="scientific">Arcticibacter pallidicorallinus</name>
    <dbReference type="NCBI Taxonomy" id="1259464"/>
    <lineage>
        <taxon>Bacteria</taxon>
        <taxon>Pseudomonadati</taxon>
        <taxon>Bacteroidota</taxon>
        <taxon>Sphingobacteriia</taxon>
        <taxon>Sphingobacteriales</taxon>
        <taxon>Sphingobacteriaceae</taxon>
        <taxon>Arcticibacter</taxon>
    </lineage>
</organism>
<dbReference type="Proteomes" id="UP000238034">
    <property type="component" value="Unassembled WGS sequence"/>
</dbReference>
<dbReference type="Pfam" id="PF00027">
    <property type="entry name" value="cNMP_binding"/>
    <property type="match status" value="1"/>
</dbReference>
<dbReference type="PROSITE" id="PS50042">
    <property type="entry name" value="CNMP_BINDING_3"/>
    <property type="match status" value="1"/>
</dbReference>
<reference evidence="2 3" key="1">
    <citation type="submission" date="2018-03" db="EMBL/GenBank/DDBJ databases">
        <title>Genomic Encyclopedia of Type Strains, Phase III (KMG-III): the genomes of soil and plant-associated and newly described type strains.</title>
        <authorList>
            <person name="Whitman W."/>
        </authorList>
    </citation>
    <scope>NUCLEOTIDE SEQUENCE [LARGE SCALE GENOMIC DNA]</scope>
    <source>
        <strain evidence="2 3">CGMCC 1.9313</strain>
    </source>
</reference>